<keyword evidence="8" id="KW-1185">Reference proteome</keyword>
<dbReference type="GO" id="GO:0048038">
    <property type="term" value="F:quinone binding"/>
    <property type="evidence" value="ECO:0007669"/>
    <property type="project" value="UniProtKB-KW"/>
</dbReference>
<dbReference type="Gene3D" id="3.30.460.80">
    <property type="entry name" value="NADH:ubiquinone oxidoreductase, 30kDa subunit"/>
    <property type="match status" value="1"/>
</dbReference>
<dbReference type="InterPro" id="IPR020396">
    <property type="entry name" value="NADH_UbQ_OxRdtase_CS"/>
</dbReference>
<dbReference type="GO" id="GO:0005886">
    <property type="term" value="C:plasma membrane"/>
    <property type="evidence" value="ECO:0007669"/>
    <property type="project" value="UniProtKB-SubCell"/>
</dbReference>
<keyword evidence="3 4" id="KW-0520">NAD</keyword>
<gene>
    <name evidence="3" type="primary">nuoC</name>
    <name evidence="7" type="ORF">FGF66_08960</name>
</gene>
<dbReference type="InterPro" id="IPR001268">
    <property type="entry name" value="NADH_UbQ_OxRdtase_30kDa_su"/>
</dbReference>
<keyword evidence="3 4" id="KW-1278">Translocase</keyword>
<dbReference type="AlphaFoldDB" id="A0A5C4S4Q5"/>
<dbReference type="GO" id="GO:0008137">
    <property type="term" value="F:NADH dehydrogenase (ubiquinone) activity"/>
    <property type="evidence" value="ECO:0007669"/>
    <property type="project" value="InterPro"/>
</dbReference>
<dbReference type="SUPFAM" id="SSF143243">
    <property type="entry name" value="Nqo5-like"/>
    <property type="match status" value="1"/>
</dbReference>
<dbReference type="PROSITE" id="PS00542">
    <property type="entry name" value="COMPLEX1_30K"/>
    <property type="match status" value="1"/>
</dbReference>
<comment type="caution">
    <text evidence="7">The sequence shown here is derived from an EMBL/GenBank/DDBJ whole genome shotgun (WGS) entry which is preliminary data.</text>
</comment>
<evidence type="ECO:0000256" key="1">
    <source>
        <dbReference type="ARBA" id="ARBA00007569"/>
    </source>
</evidence>
<reference evidence="7 8" key="1">
    <citation type="submission" date="2019-05" db="EMBL/GenBank/DDBJ databases">
        <title>Draft Whole-Genome sequence of the green sulfur bacterium Chlorobaculum thiosulfatiphilum DSM 249.</title>
        <authorList>
            <person name="Meyer T.E."/>
            <person name="Kyndt J.A."/>
        </authorList>
    </citation>
    <scope>NUCLEOTIDE SEQUENCE [LARGE SCALE GENOMIC DNA]</scope>
    <source>
        <strain evidence="7 8">DSM 249</strain>
    </source>
</reference>
<dbReference type="OrthoDB" id="9803286at2"/>
<dbReference type="Proteomes" id="UP000308271">
    <property type="component" value="Unassembled WGS sequence"/>
</dbReference>
<keyword evidence="3" id="KW-1003">Cell membrane</keyword>
<dbReference type="PANTHER" id="PTHR10884">
    <property type="entry name" value="NADH DEHYDROGENASE UBIQUINONE IRON-SULFUR PROTEIN 3"/>
    <property type="match status" value="1"/>
</dbReference>
<dbReference type="InterPro" id="IPR037232">
    <property type="entry name" value="NADH_quin_OxRdtase_su_C/D-like"/>
</dbReference>
<evidence type="ECO:0000259" key="6">
    <source>
        <dbReference type="Pfam" id="PF00329"/>
    </source>
</evidence>
<organism evidence="7 8">
    <name type="scientific">Chlorobaculum thiosulfatiphilum</name>
    <name type="common">Chlorobium limicola f.sp. thiosulfatophilum</name>
    <dbReference type="NCBI Taxonomy" id="115852"/>
    <lineage>
        <taxon>Bacteria</taxon>
        <taxon>Pseudomonadati</taxon>
        <taxon>Chlorobiota</taxon>
        <taxon>Chlorobiia</taxon>
        <taxon>Chlorobiales</taxon>
        <taxon>Chlorobiaceae</taxon>
        <taxon>Chlorobaculum</taxon>
    </lineage>
</organism>
<comment type="subunit">
    <text evidence="3">NDH-1 is composed of 14 different subunits. Subunits NuoB, C, D, E, F, and G constitute the peripheral sector of the complex.</text>
</comment>
<dbReference type="InterPro" id="IPR010218">
    <property type="entry name" value="NADH_DH_suC"/>
</dbReference>
<comment type="subcellular location">
    <subcellularLocation>
        <location evidence="3">Cell membrane</location>
        <topology evidence="3">Peripheral membrane protein</topology>
        <orientation evidence="3">Cytoplasmic side</orientation>
    </subcellularLocation>
</comment>
<evidence type="ECO:0000313" key="7">
    <source>
        <dbReference type="EMBL" id="TNJ38473.1"/>
    </source>
</evidence>
<comment type="function">
    <text evidence="3">NDH-1 shuttles electrons from NADH, via FMN and iron-sulfur (Fe-S) centers, to quinones in the respiratory chain. The immediate electron acceptor for the enzyme in this species is believed to be a menaquinone. Couples the redox reaction to proton translocation (for every two electrons transferred, four hydrogen ions are translocated across the cytoplasmic membrane), and thus conserves the redox energy in a proton gradient.</text>
</comment>
<evidence type="ECO:0000256" key="3">
    <source>
        <dbReference type="HAMAP-Rule" id="MF_01357"/>
    </source>
</evidence>
<dbReference type="Pfam" id="PF00329">
    <property type="entry name" value="Complex1_30kDa"/>
    <property type="match status" value="1"/>
</dbReference>
<accession>A0A5C4S4Q5</accession>
<evidence type="ECO:0000256" key="2">
    <source>
        <dbReference type="ARBA" id="ARBA00022448"/>
    </source>
</evidence>
<comment type="catalytic activity">
    <reaction evidence="3 5">
        <text>a quinone + NADH + 5 H(+)(in) = a quinol + NAD(+) + 4 H(+)(out)</text>
        <dbReference type="Rhea" id="RHEA:57888"/>
        <dbReference type="ChEBI" id="CHEBI:15378"/>
        <dbReference type="ChEBI" id="CHEBI:24646"/>
        <dbReference type="ChEBI" id="CHEBI:57540"/>
        <dbReference type="ChEBI" id="CHEBI:57945"/>
        <dbReference type="ChEBI" id="CHEBI:132124"/>
    </reaction>
</comment>
<evidence type="ECO:0000256" key="5">
    <source>
        <dbReference type="RuleBase" id="RU003582"/>
    </source>
</evidence>
<dbReference type="NCBIfam" id="TIGR01961">
    <property type="entry name" value="NuoC_fam"/>
    <property type="match status" value="1"/>
</dbReference>
<dbReference type="PANTHER" id="PTHR10884:SF14">
    <property type="entry name" value="NADH DEHYDROGENASE [UBIQUINONE] IRON-SULFUR PROTEIN 3, MITOCHONDRIAL"/>
    <property type="match status" value="1"/>
</dbReference>
<dbReference type="EC" id="7.1.1.-" evidence="3"/>
<protein>
    <recommendedName>
        <fullName evidence="3">NADH-quinone oxidoreductase subunit C</fullName>
        <ecNumber evidence="3">7.1.1.-</ecNumber>
    </recommendedName>
    <alternativeName>
        <fullName evidence="3">NADH dehydrogenase I subunit C</fullName>
    </alternativeName>
    <alternativeName>
        <fullName evidence="3">NDH-1 subunit C</fullName>
    </alternativeName>
</protein>
<feature type="domain" description="NADH:ubiquinone oxidoreductase 30kDa subunit" evidence="6">
    <location>
        <begin position="46"/>
        <end position="165"/>
    </location>
</feature>
<keyword evidence="3 5" id="KW-0874">Quinone</keyword>
<dbReference type="HAMAP" id="MF_01357">
    <property type="entry name" value="NDH1_NuoC"/>
    <property type="match status" value="1"/>
</dbReference>
<proteinExistence type="inferred from homology"/>
<keyword evidence="2 3" id="KW-0813">Transport</keyword>
<dbReference type="GO" id="GO:0050136">
    <property type="term" value="F:NADH dehydrogenase (quinone) (non-electrogenic) activity"/>
    <property type="evidence" value="ECO:0007669"/>
    <property type="project" value="UniProtKB-UniRule"/>
</dbReference>
<evidence type="ECO:0000313" key="8">
    <source>
        <dbReference type="Proteomes" id="UP000308271"/>
    </source>
</evidence>
<comment type="similarity">
    <text evidence="1 3 4">Belongs to the complex I 30 kDa subunit family.</text>
</comment>
<name>A0A5C4S4Q5_CHLTI</name>
<keyword evidence="3" id="KW-0472">Membrane</keyword>
<sequence>MEEAANQMSQTVKESKAAYDIVRERFGNAVSEFDANPTMPFFEVLDASRWVDIALYMRDNSLLQFNYLACLSGVDYPEEQKLGIVCNFECIGKYTHRIAVKVKCQRDGGSIPSVSCVWHTANWHEREAYDMYGMVFEGHPELRRILCPEDWTGFPLRKDYQVQETYHGIKVPY</sequence>
<dbReference type="EMBL" id="VDCH01000019">
    <property type="protein sequence ID" value="TNJ38473.1"/>
    <property type="molecule type" value="Genomic_DNA"/>
</dbReference>
<evidence type="ECO:0000256" key="4">
    <source>
        <dbReference type="RuleBase" id="RU003456"/>
    </source>
</evidence>